<dbReference type="Proteomes" id="UP000663844">
    <property type="component" value="Unassembled WGS sequence"/>
</dbReference>
<comment type="cofactor">
    <cofactor evidence="1">
        <name>Cu cation</name>
        <dbReference type="ChEBI" id="CHEBI:23378"/>
    </cofactor>
    <text evidence="1">Binds 1 copper ion per subunit.</text>
</comment>
<evidence type="ECO:0000313" key="5">
    <source>
        <dbReference type="EMBL" id="CAF3881847.1"/>
    </source>
</evidence>
<organism evidence="3 6">
    <name type="scientific">Adineta steineri</name>
    <dbReference type="NCBI Taxonomy" id="433720"/>
    <lineage>
        <taxon>Eukaryota</taxon>
        <taxon>Metazoa</taxon>
        <taxon>Spiralia</taxon>
        <taxon>Gnathifera</taxon>
        <taxon>Rotifera</taxon>
        <taxon>Eurotatoria</taxon>
        <taxon>Bdelloidea</taxon>
        <taxon>Adinetida</taxon>
        <taxon>Adinetidae</taxon>
        <taxon>Adineta</taxon>
    </lineage>
</organism>
<gene>
    <name evidence="4" type="ORF">KXQ929_LOCUS10220</name>
    <name evidence="5" type="ORF">OKA104_LOCUS23179</name>
    <name evidence="3" type="ORF">OXD698_LOCUS7412</name>
</gene>
<keyword evidence="1" id="KW-0862">Zinc</keyword>
<evidence type="ECO:0000259" key="2">
    <source>
        <dbReference type="PROSITE" id="PS50878"/>
    </source>
</evidence>
<dbReference type="EC" id="1.15.1.1" evidence="1"/>
<dbReference type="EMBL" id="CAJOAZ010000339">
    <property type="protein sequence ID" value="CAF3620646.1"/>
    <property type="molecule type" value="Genomic_DNA"/>
</dbReference>
<dbReference type="GO" id="GO:0004784">
    <property type="term" value="F:superoxide dismutase activity"/>
    <property type="evidence" value="ECO:0007669"/>
    <property type="project" value="UniProtKB-EC"/>
</dbReference>
<proteinExistence type="inferred from homology"/>
<dbReference type="PANTHER" id="PTHR21301">
    <property type="entry name" value="REVERSE TRANSCRIPTASE"/>
    <property type="match status" value="1"/>
</dbReference>
<protein>
    <recommendedName>
        <fullName evidence="1">Superoxide dismutase [Cu-Zn]</fullName>
        <ecNumber evidence="1">1.15.1.1</ecNumber>
    </recommendedName>
</protein>
<comment type="cofactor">
    <cofactor evidence="1">
        <name>Zn(2+)</name>
        <dbReference type="ChEBI" id="CHEBI:29105"/>
    </cofactor>
    <text evidence="1">Binds 1 zinc ion per subunit.</text>
</comment>
<feature type="domain" description="Reverse transcriptase" evidence="2">
    <location>
        <begin position="1"/>
        <end position="244"/>
    </location>
</feature>
<keyword evidence="1" id="KW-0186">Copper</keyword>
<reference evidence="3" key="1">
    <citation type="submission" date="2021-02" db="EMBL/GenBank/DDBJ databases">
        <authorList>
            <person name="Nowell W R."/>
        </authorList>
    </citation>
    <scope>NUCLEOTIDE SEQUENCE</scope>
</reference>
<comment type="caution">
    <text evidence="3">The sequence shown here is derived from an EMBL/GenBank/DDBJ whole genome shotgun (WGS) entry which is preliminary data.</text>
</comment>
<dbReference type="AlphaFoldDB" id="A0A818PJ41"/>
<dbReference type="Proteomes" id="UP000663881">
    <property type="component" value="Unassembled WGS sequence"/>
</dbReference>
<evidence type="ECO:0000256" key="1">
    <source>
        <dbReference type="RuleBase" id="RU000393"/>
    </source>
</evidence>
<dbReference type="InterPro" id="IPR001424">
    <property type="entry name" value="SOD_Cu_Zn_dom"/>
</dbReference>
<accession>A0A818PJ41</accession>
<comment type="similarity">
    <text evidence="1">Belongs to the Cu-Zn superoxide dismutase family.</text>
</comment>
<dbReference type="SUPFAM" id="SSF49329">
    <property type="entry name" value="Cu,Zn superoxide dismutase-like"/>
    <property type="match status" value="1"/>
</dbReference>
<dbReference type="PROSITE" id="PS50878">
    <property type="entry name" value="RT_POL"/>
    <property type="match status" value="1"/>
</dbReference>
<dbReference type="InterPro" id="IPR018152">
    <property type="entry name" value="SOD_Cu/Zn_BS"/>
</dbReference>
<dbReference type="Proteomes" id="UP000663868">
    <property type="component" value="Unassembled WGS sequence"/>
</dbReference>
<dbReference type="EMBL" id="CAJOAY010001748">
    <property type="protein sequence ID" value="CAF3881847.1"/>
    <property type="molecule type" value="Genomic_DNA"/>
</dbReference>
<keyword evidence="1" id="KW-0479">Metal-binding</keyword>
<sequence length="331" mass="37368">MLQSLITQITIHPLLFDILEQTLQHVTLPQEQDRQTIQASNNSTIQLSIRTVITVDTTIINGVQLIKQVERWSASNLTLATSFITMDVTDLYTMIPQEGGVTAIKRLMETSNLKQIDGVKKEIILALTRFVMTNNYFYFDGSYYKQIRGGAMGSPLTLTIANTYMYFVERPVFKWAHRTCSLYFRYIDDLFIMLDSNIELSESIGITAEYLDVKLENRGGVLITEVFHKPSHEPYSLPFTSTHAQHIKKNIPDAIIDLYNETRSIANRTIVLHAMRDDGGKGGFPDSNSTGNAGARIACGTISITMEESNGKRYASKVPKMVTNFFQKLFP</sequence>
<dbReference type="GO" id="GO:0046872">
    <property type="term" value="F:metal ion binding"/>
    <property type="evidence" value="ECO:0007669"/>
    <property type="project" value="UniProtKB-KW"/>
</dbReference>
<keyword evidence="1" id="KW-0560">Oxidoreductase</keyword>
<dbReference type="InterPro" id="IPR000477">
    <property type="entry name" value="RT_dom"/>
</dbReference>
<comment type="function">
    <text evidence="1">Destroys radicals which are normally produced within the cells and which are toxic to biological systems.</text>
</comment>
<name>A0A818PJ41_9BILA</name>
<dbReference type="InterPro" id="IPR036423">
    <property type="entry name" value="SOD-like_Cu/Zn_dom_sf"/>
</dbReference>
<dbReference type="EMBL" id="CAJOBB010000480">
    <property type="protein sequence ID" value="CAF3689062.1"/>
    <property type="molecule type" value="Genomic_DNA"/>
</dbReference>
<dbReference type="Pfam" id="PF00080">
    <property type="entry name" value="Sod_Cu"/>
    <property type="match status" value="1"/>
</dbReference>
<comment type="catalytic activity">
    <reaction evidence="1">
        <text>2 superoxide + 2 H(+) = H2O2 + O2</text>
        <dbReference type="Rhea" id="RHEA:20696"/>
        <dbReference type="ChEBI" id="CHEBI:15378"/>
        <dbReference type="ChEBI" id="CHEBI:15379"/>
        <dbReference type="ChEBI" id="CHEBI:16240"/>
        <dbReference type="ChEBI" id="CHEBI:18421"/>
        <dbReference type="EC" id="1.15.1.1"/>
    </reaction>
</comment>
<dbReference type="PANTHER" id="PTHR21301:SF10">
    <property type="entry name" value="REVERSE TRANSCRIPTASE DOMAIN-CONTAINING PROTEIN"/>
    <property type="match status" value="1"/>
</dbReference>
<evidence type="ECO:0000313" key="3">
    <source>
        <dbReference type="EMBL" id="CAF3620646.1"/>
    </source>
</evidence>
<evidence type="ECO:0000313" key="4">
    <source>
        <dbReference type="EMBL" id="CAF3689062.1"/>
    </source>
</evidence>
<dbReference type="Gene3D" id="2.60.40.200">
    <property type="entry name" value="Superoxide dismutase, copper/zinc binding domain"/>
    <property type="match status" value="1"/>
</dbReference>
<dbReference type="PROSITE" id="PS00332">
    <property type="entry name" value="SOD_CU_ZN_2"/>
    <property type="match status" value="1"/>
</dbReference>
<evidence type="ECO:0000313" key="6">
    <source>
        <dbReference type="Proteomes" id="UP000663844"/>
    </source>
</evidence>